<keyword evidence="1" id="KW-0472">Membrane</keyword>
<dbReference type="AlphaFoldDB" id="A0A317EV85"/>
<keyword evidence="1" id="KW-0812">Transmembrane</keyword>
<keyword evidence="1" id="KW-1133">Transmembrane helix</keyword>
<feature type="transmembrane region" description="Helical" evidence="1">
    <location>
        <begin position="12"/>
        <end position="39"/>
    </location>
</feature>
<evidence type="ECO:0000313" key="2">
    <source>
        <dbReference type="EMBL" id="PWS30860.1"/>
    </source>
</evidence>
<proteinExistence type="predicted"/>
<reference evidence="3" key="1">
    <citation type="submission" date="2018-05" db="EMBL/GenBank/DDBJ databases">
        <title>Pedobacter paludis sp. nov., isolated from wetland soil.</title>
        <authorList>
            <person name="Zhang Y."/>
        </authorList>
    </citation>
    <scope>NUCLEOTIDE SEQUENCE [LARGE SCALE GENOMIC DNA]</scope>
    <source>
        <strain evidence="3">R-8</strain>
    </source>
</reference>
<comment type="caution">
    <text evidence="2">The sequence shown here is derived from an EMBL/GenBank/DDBJ whole genome shotgun (WGS) entry which is preliminary data.</text>
</comment>
<dbReference type="RefSeq" id="WP_109930810.1">
    <property type="nucleotide sequence ID" value="NZ_QGNY01000005.1"/>
</dbReference>
<feature type="transmembrane region" description="Helical" evidence="1">
    <location>
        <begin position="102"/>
        <end position="121"/>
    </location>
</feature>
<evidence type="ECO:0000313" key="3">
    <source>
        <dbReference type="Proteomes" id="UP000245391"/>
    </source>
</evidence>
<protein>
    <submittedName>
        <fullName evidence="2">Uncharacterized protein</fullName>
    </submittedName>
</protein>
<dbReference type="OrthoDB" id="773208at2"/>
<accession>A0A317EV85</accession>
<gene>
    <name evidence="2" type="ORF">DF947_14715</name>
</gene>
<dbReference type="Proteomes" id="UP000245391">
    <property type="component" value="Unassembled WGS sequence"/>
</dbReference>
<sequence length="133" mass="14901">MKYLKIISITSFLLINGLGPHGIPNFAGILLCLLCLIDSLLSQTFFGISWGLGIIGVLSLASLISISFSRPHKDHFLLIFAFIALTGFEVFLSDILHHQKLIFWFVFPLLLFVVSSILLIIKSFESQKELTTF</sequence>
<evidence type="ECO:0000256" key="1">
    <source>
        <dbReference type="SAM" id="Phobius"/>
    </source>
</evidence>
<name>A0A317EV85_9SPHI</name>
<dbReference type="EMBL" id="QGNY01000005">
    <property type="protein sequence ID" value="PWS30860.1"/>
    <property type="molecule type" value="Genomic_DNA"/>
</dbReference>
<feature type="transmembrane region" description="Helical" evidence="1">
    <location>
        <begin position="45"/>
        <end position="64"/>
    </location>
</feature>
<feature type="transmembrane region" description="Helical" evidence="1">
    <location>
        <begin position="76"/>
        <end position="96"/>
    </location>
</feature>
<keyword evidence="3" id="KW-1185">Reference proteome</keyword>
<organism evidence="2 3">
    <name type="scientific">Pedobacter paludis</name>
    <dbReference type="NCBI Taxonomy" id="2203212"/>
    <lineage>
        <taxon>Bacteria</taxon>
        <taxon>Pseudomonadati</taxon>
        <taxon>Bacteroidota</taxon>
        <taxon>Sphingobacteriia</taxon>
        <taxon>Sphingobacteriales</taxon>
        <taxon>Sphingobacteriaceae</taxon>
        <taxon>Pedobacter</taxon>
    </lineage>
</organism>